<dbReference type="PANTHER" id="PTHR38042:SF1">
    <property type="entry name" value="UROPORPHYRINOGEN-III SYNTHASE, CHLOROPLASTIC"/>
    <property type="match status" value="1"/>
</dbReference>
<sequence>MIIQSRNEEKKPLNGQRILITRDQKQSNALSQKIESLGGKPLILPLIRIVKASDLSKLDRALEHIEAYKWIIFTSVNAVIYFFQYVIEGGLNHSRFQNVKWVAVGAKTKATMERYGVEIDICPAEFQAEAVIQELQFHVNNGDGVLFPCSSLARRTIPNQLTKMGCQVTEVIMYQTLTETENAEQIIGLLSEDQIDMITLTSPSTARSLVQLVQAKASHLWEKLQQIPIACIGPVTAEALNKLGLVGEFHTSKYTIEGLVDTLIQISSLK</sequence>
<evidence type="ECO:0000259" key="10">
    <source>
        <dbReference type="Pfam" id="PF02602"/>
    </source>
</evidence>
<evidence type="ECO:0000256" key="9">
    <source>
        <dbReference type="RuleBase" id="RU366031"/>
    </source>
</evidence>
<proteinExistence type="inferred from homology"/>
<evidence type="ECO:0000256" key="5">
    <source>
        <dbReference type="ARBA" id="ARBA00023244"/>
    </source>
</evidence>
<comment type="caution">
    <text evidence="11">The sequence shown here is derived from an EMBL/GenBank/DDBJ whole genome shotgun (WGS) entry which is preliminary data.</text>
</comment>
<gene>
    <name evidence="11" type="ORF">IC620_05415</name>
</gene>
<dbReference type="Pfam" id="PF02602">
    <property type="entry name" value="HEM4"/>
    <property type="match status" value="1"/>
</dbReference>
<reference evidence="11" key="1">
    <citation type="submission" date="2020-09" db="EMBL/GenBank/DDBJ databases">
        <title>A novel bacterium of genus Hazenella, isolated from South China Sea.</title>
        <authorList>
            <person name="Huang H."/>
            <person name="Mo K."/>
            <person name="Hu Y."/>
        </authorList>
    </citation>
    <scope>NUCLEOTIDE SEQUENCE</scope>
    <source>
        <strain evidence="11">IB182357</strain>
    </source>
</reference>
<comment type="similarity">
    <text evidence="2 9">Belongs to the uroporphyrinogen-III synthase family.</text>
</comment>
<keyword evidence="12" id="KW-1185">Reference proteome</keyword>
<name>A0A926N8L1_9BACL</name>
<dbReference type="GO" id="GO:0006782">
    <property type="term" value="P:protoporphyrinogen IX biosynthetic process"/>
    <property type="evidence" value="ECO:0007669"/>
    <property type="project" value="UniProtKB-UniRule"/>
</dbReference>
<dbReference type="PANTHER" id="PTHR38042">
    <property type="entry name" value="UROPORPHYRINOGEN-III SYNTHASE, CHLOROPLASTIC"/>
    <property type="match status" value="1"/>
</dbReference>
<comment type="catalytic activity">
    <reaction evidence="8 9">
        <text>hydroxymethylbilane = uroporphyrinogen III + H2O</text>
        <dbReference type="Rhea" id="RHEA:18965"/>
        <dbReference type="ChEBI" id="CHEBI:15377"/>
        <dbReference type="ChEBI" id="CHEBI:57308"/>
        <dbReference type="ChEBI" id="CHEBI:57845"/>
        <dbReference type="EC" id="4.2.1.75"/>
    </reaction>
</comment>
<dbReference type="Proteomes" id="UP000661691">
    <property type="component" value="Unassembled WGS sequence"/>
</dbReference>
<evidence type="ECO:0000256" key="1">
    <source>
        <dbReference type="ARBA" id="ARBA00004772"/>
    </source>
</evidence>
<evidence type="ECO:0000256" key="8">
    <source>
        <dbReference type="ARBA" id="ARBA00048617"/>
    </source>
</evidence>
<dbReference type="SUPFAM" id="SSF69618">
    <property type="entry name" value="HemD-like"/>
    <property type="match status" value="1"/>
</dbReference>
<dbReference type="EMBL" id="JACXAH010000005">
    <property type="protein sequence ID" value="MBD1371797.1"/>
    <property type="molecule type" value="Genomic_DNA"/>
</dbReference>
<evidence type="ECO:0000256" key="2">
    <source>
        <dbReference type="ARBA" id="ARBA00008133"/>
    </source>
</evidence>
<evidence type="ECO:0000256" key="4">
    <source>
        <dbReference type="ARBA" id="ARBA00023239"/>
    </source>
</evidence>
<dbReference type="InterPro" id="IPR039793">
    <property type="entry name" value="UROS/Hem4"/>
</dbReference>
<keyword evidence="5 9" id="KW-0627">Porphyrin biosynthesis</keyword>
<evidence type="ECO:0000256" key="3">
    <source>
        <dbReference type="ARBA" id="ARBA00013109"/>
    </source>
</evidence>
<dbReference type="InterPro" id="IPR036108">
    <property type="entry name" value="4pyrrol_syn_uPrphyn_synt_sf"/>
</dbReference>
<organism evidence="11 12">
    <name type="scientific">Polycladospora coralii</name>
    <dbReference type="NCBI Taxonomy" id="2771432"/>
    <lineage>
        <taxon>Bacteria</taxon>
        <taxon>Bacillati</taxon>
        <taxon>Bacillota</taxon>
        <taxon>Bacilli</taxon>
        <taxon>Bacillales</taxon>
        <taxon>Thermoactinomycetaceae</taxon>
        <taxon>Polycladospora</taxon>
    </lineage>
</organism>
<dbReference type="Gene3D" id="3.40.50.10090">
    <property type="match status" value="2"/>
</dbReference>
<dbReference type="GO" id="GO:0004852">
    <property type="term" value="F:uroporphyrinogen-III synthase activity"/>
    <property type="evidence" value="ECO:0007669"/>
    <property type="project" value="UniProtKB-UniRule"/>
</dbReference>
<evidence type="ECO:0000313" key="11">
    <source>
        <dbReference type="EMBL" id="MBD1371797.1"/>
    </source>
</evidence>
<dbReference type="AlphaFoldDB" id="A0A926N8L1"/>
<comment type="pathway">
    <text evidence="1 9">Porphyrin-containing compound metabolism; protoporphyrin-IX biosynthesis; coproporphyrinogen-III from 5-aminolevulinate: step 3/4.</text>
</comment>
<keyword evidence="4 9" id="KW-0456">Lyase</keyword>
<evidence type="ECO:0000256" key="7">
    <source>
        <dbReference type="ARBA" id="ARBA00040167"/>
    </source>
</evidence>
<accession>A0A926N8L1</accession>
<dbReference type="GO" id="GO:0006780">
    <property type="term" value="P:uroporphyrinogen III biosynthetic process"/>
    <property type="evidence" value="ECO:0007669"/>
    <property type="project" value="UniProtKB-UniRule"/>
</dbReference>
<dbReference type="CDD" id="cd06578">
    <property type="entry name" value="HemD"/>
    <property type="match status" value="1"/>
</dbReference>
<protein>
    <recommendedName>
        <fullName evidence="7 9">Uroporphyrinogen-III synthase</fullName>
        <ecNumber evidence="3 9">4.2.1.75</ecNumber>
    </recommendedName>
</protein>
<evidence type="ECO:0000256" key="6">
    <source>
        <dbReference type="ARBA" id="ARBA00037589"/>
    </source>
</evidence>
<dbReference type="RefSeq" id="WP_191138432.1">
    <property type="nucleotide sequence ID" value="NZ_JACXAG020000001.1"/>
</dbReference>
<dbReference type="EC" id="4.2.1.75" evidence="3 9"/>
<evidence type="ECO:0000313" key="12">
    <source>
        <dbReference type="Proteomes" id="UP000661691"/>
    </source>
</evidence>
<comment type="function">
    <text evidence="6 9">Catalyzes cyclization of the linear tetrapyrrole, hydroxymethylbilane, to the macrocyclic uroporphyrinogen III.</text>
</comment>
<dbReference type="InterPro" id="IPR003754">
    <property type="entry name" value="4pyrrol_synth_uPrphyn_synth"/>
</dbReference>
<feature type="domain" description="Tetrapyrrole biosynthesis uroporphyrinogen III synthase" evidence="10">
    <location>
        <begin position="29"/>
        <end position="260"/>
    </location>
</feature>